<dbReference type="AlphaFoldDB" id="A0AAV5TSV5"/>
<gene>
    <name evidence="1" type="ORF">PENTCL1PPCAC_19437</name>
</gene>
<organism evidence="1 2">
    <name type="scientific">Pristionchus entomophagus</name>
    <dbReference type="NCBI Taxonomy" id="358040"/>
    <lineage>
        <taxon>Eukaryota</taxon>
        <taxon>Metazoa</taxon>
        <taxon>Ecdysozoa</taxon>
        <taxon>Nematoda</taxon>
        <taxon>Chromadorea</taxon>
        <taxon>Rhabditida</taxon>
        <taxon>Rhabditina</taxon>
        <taxon>Diplogasteromorpha</taxon>
        <taxon>Diplogasteroidea</taxon>
        <taxon>Neodiplogasteridae</taxon>
        <taxon>Pristionchus</taxon>
    </lineage>
</organism>
<evidence type="ECO:0000313" key="1">
    <source>
        <dbReference type="EMBL" id="GMS97262.1"/>
    </source>
</evidence>
<proteinExistence type="predicted"/>
<name>A0AAV5TSV5_9BILA</name>
<dbReference type="EMBL" id="BTSX01000004">
    <property type="protein sequence ID" value="GMS97262.1"/>
    <property type="molecule type" value="Genomic_DNA"/>
</dbReference>
<keyword evidence="2" id="KW-1185">Reference proteome</keyword>
<dbReference type="Proteomes" id="UP001432027">
    <property type="component" value="Unassembled WGS sequence"/>
</dbReference>
<sequence length="132" mass="15929">LFDAIFQLSNTKCNQTCTDMRFGAENITESERQIIRDYFIDFPELFASLPGFEVKILMFIFRNLLSRMALFRLEVLPLFLDVIDDEIDMIPFLTRMVHYESEIRTRLSRNKKRFIDMQNIYFLHEYHLSEKV</sequence>
<evidence type="ECO:0000313" key="2">
    <source>
        <dbReference type="Proteomes" id="UP001432027"/>
    </source>
</evidence>
<comment type="caution">
    <text evidence="1">The sequence shown here is derived from an EMBL/GenBank/DDBJ whole genome shotgun (WGS) entry which is preliminary data.</text>
</comment>
<reference evidence="1" key="1">
    <citation type="submission" date="2023-10" db="EMBL/GenBank/DDBJ databases">
        <title>Genome assembly of Pristionchus species.</title>
        <authorList>
            <person name="Yoshida K."/>
            <person name="Sommer R.J."/>
        </authorList>
    </citation>
    <scope>NUCLEOTIDE SEQUENCE</scope>
    <source>
        <strain evidence="1">RS0144</strain>
    </source>
</reference>
<accession>A0AAV5TSV5</accession>
<protein>
    <recommendedName>
        <fullName evidence="3">Nuclear receptor</fullName>
    </recommendedName>
</protein>
<feature type="non-terminal residue" evidence="1">
    <location>
        <position position="1"/>
    </location>
</feature>
<evidence type="ECO:0008006" key="3">
    <source>
        <dbReference type="Google" id="ProtNLM"/>
    </source>
</evidence>